<dbReference type="InterPro" id="IPR001715">
    <property type="entry name" value="CH_dom"/>
</dbReference>
<evidence type="ECO:0000256" key="3">
    <source>
        <dbReference type="ARBA" id="ARBA00022490"/>
    </source>
</evidence>
<dbReference type="EMBL" id="CADEPI010000009">
    <property type="protein sequence ID" value="CAB3362497.1"/>
    <property type="molecule type" value="Genomic_DNA"/>
</dbReference>
<evidence type="ECO:0000313" key="15">
    <source>
        <dbReference type="Proteomes" id="UP000494165"/>
    </source>
</evidence>
<keyword evidence="8" id="KW-0112">Calmodulin-binding</keyword>
<dbReference type="InterPro" id="IPR000048">
    <property type="entry name" value="IQ_motif_EF-hand-BS"/>
</dbReference>
<dbReference type="PANTHER" id="PTHR22706">
    <property type="entry name" value="ASSEMBLY FACTOR FOR SPINDLE MICROTUBULES"/>
    <property type="match status" value="1"/>
</dbReference>
<comment type="subcellular location">
    <subcellularLocation>
        <location evidence="2">Cytoplasm</location>
    </subcellularLocation>
    <subcellularLocation>
        <location evidence="1">Nucleus</location>
    </subcellularLocation>
</comment>
<dbReference type="GO" id="GO:0005516">
    <property type="term" value="F:calmodulin binding"/>
    <property type="evidence" value="ECO:0007669"/>
    <property type="project" value="UniProtKB-KW"/>
</dbReference>
<organism evidence="14 15">
    <name type="scientific">Cloeon dipterum</name>
    <dbReference type="NCBI Taxonomy" id="197152"/>
    <lineage>
        <taxon>Eukaryota</taxon>
        <taxon>Metazoa</taxon>
        <taxon>Ecdysozoa</taxon>
        <taxon>Arthropoda</taxon>
        <taxon>Hexapoda</taxon>
        <taxon>Insecta</taxon>
        <taxon>Pterygota</taxon>
        <taxon>Palaeoptera</taxon>
        <taxon>Ephemeroptera</taxon>
        <taxon>Pisciforma</taxon>
        <taxon>Baetidae</taxon>
        <taxon>Cloeon</taxon>
    </lineage>
</organism>
<dbReference type="GO" id="GO:0000922">
    <property type="term" value="C:spindle pole"/>
    <property type="evidence" value="ECO:0007669"/>
    <property type="project" value="TreeGrafter"/>
</dbReference>
<keyword evidence="11" id="KW-0131">Cell cycle</keyword>
<evidence type="ECO:0000256" key="11">
    <source>
        <dbReference type="ARBA" id="ARBA00023306"/>
    </source>
</evidence>
<dbReference type="OrthoDB" id="2148418at2759"/>
<evidence type="ECO:0000256" key="4">
    <source>
        <dbReference type="ARBA" id="ARBA00022553"/>
    </source>
</evidence>
<keyword evidence="10" id="KW-0539">Nucleus</keyword>
<dbReference type="InterPro" id="IPR031549">
    <property type="entry name" value="ASH"/>
</dbReference>
<evidence type="ECO:0000256" key="1">
    <source>
        <dbReference type="ARBA" id="ARBA00004123"/>
    </source>
</evidence>
<dbReference type="Gene3D" id="1.10.418.10">
    <property type="entry name" value="Calponin-like domain"/>
    <property type="match status" value="1"/>
</dbReference>
<evidence type="ECO:0000256" key="9">
    <source>
        <dbReference type="ARBA" id="ARBA00023054"/>
    </source>
</evidence>
<accession>A0A8S1C5Q1</accession>
<evidence type="ECO:0000256" key="12">
    <source>
        <dbReference type="SAM" id="MobiDB-lite"/>
    </source>
</evidence>
<evidence type="ECO:0000256" key="6">
    <source>
        <dbReference type="ARBA" id="ARBA00022737"/>
    </source>
</evidence>
<keyword evidence="5" id="KW-0132">Cell division</keyword>
<dbReference type="Gene3D" id="2.60.40.10">
    <property type="entry name" value="Immunoglobulins"/>
    <property type="match status" value="1"/>
</dbReference>
<evidence type="ECO:0000256" key="7">
    <source>
        <dbReference type="ARBA" id="ARBA00022776"/>
    </source>
</evidence>
<protein>
    <recommendedName>
        <fullName evidence="13">Calponin-homology (CH) domain-containing protein</fullName>
    </recommendedName>
</protein>
<dbReference type="SUPFAM" id="SSF47576">
    <property type="entry name" value="Calponin-homology domain, CH-domain"/>
    <property type="match status" value="1"/>
</dbReference>
<dbReference type="CDD" id="cd23767">
    <property type="entry name" value="IQCD"/>
    <property type="match status" value="7"/>
</dbReference>
<keyword evidence="7" id="KW-0498">Mitosis</keyword>
<feature type="region of interest" description="Disordered" evidence="12">
    <location>
        <begin position="166"/>
        <end position="205"/>
    </location>
</feature>
<evidence type="ECO:0000259" key="13">
    <source>
        <dbReference type="PROSITE" id="PS50021"/>
    </source>
</evidence>
<keyword evidence="6" id="KW-0677">Repeat</keyword>
<dbReference type="InterPro" id="IPR013783">
    <property type="entry name" value="Ig-like_fold"/>
</dbReference>
<evidence type="ECO:0000256" key="10">
    <source>
        <dbReference type="ARBA" id="ARBA00023242"/>
    </source>
</evidence>
<keyword evidence="15" id="KW-1185">Reference proteome</keyword>
<dbReference type="Pfam" id="PF15780">
    <property type="entry name" value="ASH"/>
    <property type="match status" value="1"/>
</dbReference>
<dbReference type="PROSITE" id="PS50021">
    <property type="entry name" value="CH"/>
    <property type="match status" value="1"/>
</dbReference>
<dbReference type="PROSITE" id="PS50096">
    <property type="entry name" value="IQ"/>
    <property type="match status" value="20"/>
</dbReference>
<dbReference type="InterPro" id="IPR027417">
    <property type="entry name" value="P-loop_NTPase"/>
</dbReference>
<feature type="compositionally biased region" description="Low complexity" evidence="12">
    <location>
        <begin position="166"/>
        <end position="177"/>
    </location>
</feature>
<evidence type="ECO:0000313" key="14">
    <source>
        <dbReference type="EMBL" id="CAB3362497.1"/>
    </source>
</evidence>
<dbReference type="GO" id="GO:0051295">
    <property type="term" value="P:establishment of meiotic spindle localization"/>
    <property type="evidence" value="ECO:0007669"/>
    <property type="project" value="TreeGrafter"/>
</dbReference>
<feature type="domain" description="Calponin-homology (CH)" evidence="13">
    <location>
        <begin position="910"/>
        <end position="1041"/>
    </location>
</feature>
<dbReference type="SMART" id="SM00015">
    <property type="entry name" value="IQ"/>
    <property type="match status" value="32"/>
</dbReference>
<sequence length="2342" mass="268862">MAQLNRISSQEEYFEISPVHKTRSGPAKLINDEKEEKAELVLKPFAAKPRLVFKGVKVGNTCSQNLLITNPDPADVYVDIVLPKCNLQTASCRFVVPAKSSVDVDLTWCPQEQGTFSESIQIKDSKGRRGTVSLSLEAIIAKPLRGPKKAAPARVAVKAAPMVKSRLTKAAPPAKAKPAWHDPVPPRSPRQVLKPVPTQSIQPSWSTCKDEVPLKIDDDTPLRRETFIVCGKENDGSPALPKTAGKGDISADSLEPTPKFTKQSARRQRTFNNTPARLNDILKEFTLSPLVANTGVAQVDNSILETRATFATNLTSICEIETPSFDARRCSTAFKELTDNPIRKPRGVSPRELFHADMHPDVSDDRLSSATYIADRRDSNETYIADRRASNETYVAEKRLSSDTYVLSNSHSFEAVSGDSTVLQNAISSPGHRTFTPVLPDVLEDITEETTQRSEMEKMPIVDILPQEEISGVVLQNFLDDTISVKALPRTPETKKRDVLDPSQTFSAKKKRKFSGFDFDSIQFTPLRKDESESGRRYNLRSAGKIVTAEETQTLVAVTMDISPPKKYKLLEETQTLAPFSIDISPPKKFKLPAPMPSEKFINETHTKKMEKVDKTYILMPTQSGVFVPYGTKKLTLQRPATEVPEEQDEKFDFPINNKVDDILMEFAMAKMSTPGLQEDPFFMNPLLNDAIIEKYDVDFKKWLNSVLTPPEELESSDAIQVNAAELWNRSTKSVETNLAPTKEMVSSKYLSVKSRLDQLRHAASNLFNKEAMKTVLCCVNSRVDSGKLKIRTDKALHIDQGLKHGILGLFMSYNPLWLRIGLETVCGTLIPMRNNTDVQTLSYYIISRILAPEAVVGKSHLLLSKECKEKYNKFVAKKFLMLVYFLDCAKMSKMIRHDPCLFLKNSRIKTSKEMLITFSRMVLAGEGDITKHLGYMGYKVSYDQGYLDEFNYSVKHMGVDLRDGVRITRVVELVTGSTGLSVHLRVPAISRLQKIHNVGVALKCLEDKGFTVKNLTATDIVMGHREKTLSLIWQIIHNFQVPRFNKAARLIQSWWIRPSLRTVVERRINKKKILKATIVFQKYTRGFLCRKNIAKLAAQLKEEKLQTASAVVIQRACRRFFLKRRVAALAQYYRENEAARTIQSWIRVCQAKALLQQLRTEAAIKQAALREIAALNIQSHFRRYLAQRQLQLLRADQMKRVVAATKIQCFWKRCTARRTIELLKEQLMQRNHAATVLQNYWRRKKAREVLGTLRTARLHKLTLAACTMQRAWRCFLARKQLQLLRKENEQKRNQAATLIQMAWKGVFARKTLRLLAERKQAAIVIQCAWRQQLAMRKLEFLKIQELNRKRCEASITIQCAWRCFKAKQVLACLLEEDIAKKNLSAIKIQCLWRSWVARKELDKLKLAHQQRREAACLVLQCAWRVLVARRNLLQLKKDAAAVKIQCLWRRYEARKTLQKLKEVAALERANAAAIKIQSAWRCCLARQMLTHLVEEEQMRRNRSATVIQTAWRGKVARKQLALMKQELGLKRNSAAITIQCAWRSYIAKRLLVLLIEEDCSKKYRAAIVIQSAWRVKVARKLLWRLKENKIFYAASTIQCAWRCYVARKLLAHLIEENSKQRNRAATLIQTAWRGKAARAQLRHLKADCEERKNVAATHIQTAWRCFVARQELCRLQKEENDRRTGAALRIQCFWRRTVAKRTLSDLKARRVVKINKAALVIQKLWRGHATRKIIRQQQDEKKSNAALRIQMAWRSYSARKQLAYLREERFQHRTHAANTIQRSWRMFAAQQQLHTLKLHRDNSAALRIQLCWRSYLARNALKQLRVEKLALTNKSATTIQCAWWCFLARRTLAQLKEDQIHRENRAAIIIQCNWRCHMARLVLLDLKQKLEEKKNAAAIRIQCAFRCHSARKTLVTLKQENFQKREAAVIKIQCLVRRLRSVRLLRQLRQDRFARRTNAAVVIQKIFRGQLSRRRVAQMKENITRKQTFELQNMAALRLQTFFRMLLWRKAVAITRFVQTELLGVDTELQLWRRILLSDNASILSLKILLSVLRSQHALRMKHHISARFIQQKWRQYFKLKLRSATKIQALWRGYKCRKNIRQAAITKKAVVITDHQANQDIKLDKNVASKLVIKCDQIKEASKNVTEEQTVGYKILHALKNWQKTFDFEIGAYTLFNRCLDASEALVLPILPGIPIIVDGFQCNNRSVPAMNLAIQASEILLSVAKHPEALIHLQQIPKFIPAVLFNLHISASANEKLFLNCCTILWVLAHNLGVKQGILAQPNLAFKLTSIKPKVVKAATRHAVKDMQMPSLKMHKNPRSFTNKQHAFQSVLKKLELKL</sequence>
<dbReference type="SUPFAM" id="SSF52540">
    <property type="entry name" value="P-loop containing nucleoside triphosphate hydrolases"/>
    <property type="match status" value="1"/>
</dbReference>
<dbReference type="SMART" id="SM00033">
    <property type="entry name" value="CH"/>
    <property type="match status" value="1"/>
</dbReference>
<keyword evidence="9" id="KW-0175">Coiled coil</keyword>
<feature type="region of interest" description="Disordered" evidence="12">
    <location>
        <begin position="232"/>
        <end position="268"/>
    </location>
</feature>
<reference evidence="14 15" key="1">
    <citation type="submission" date="2020-04" db="EMBL/GenBank/DDBJ databases">
        <authorList>
            <person name="Alioto T."/>
            <person name="Alioto T."/>
            <person name="Gomez Garrido J."/>
        </authorList>
    </citation>
    <scope>NUCLEOTIDE SEQUENCE [LARGE SCALE GENOMIC DNA]</scope>
</reference>
<dbReference type="GO" id="GO:0051301">
    <property type="term" value="P:cell division"/>
    <property type="evidence" value="ECO:0007669"/>
    <property type="project" value="UniProtKB-KW"/>
</dbReference>
<dbReference type="GO" id="GO:0000278">
    <property type="term" value="P:mitotic cell cycle"/>
    <property type="evidence" value="ECO:0007669"/>
    <property type="project" value="TreeGrafter"/>
</dbReference>
<dbReference type="Proteomes" id="UP000494165">
    <property type="component" value="Unassembled WGS sequence"/>
</dbReference>
<evidence type="ECO:0000256" key="2">
    <source>
        <dbReference type="ARBA" id="ARBA00004496"/>
    </source>
</evidence>
<proteinExistence type="predicted"/>
<dbReference type="PANTHER" id="PTHR22706:SF1">
    <property type="entry name" value="ASSEMBLY FACTOR FOR SPINDLE MICROTUBULES"/>
    <property type="match status" value="1"/>
</dbReference>
<name>A0A8S1C5Q1_9INSE</name>
<dbReference type="GO" id="GO:0007051">
    <property type="term" value="P:spindle organization"/>
    <property type="evidence" value="ECO:0007669"/>
    <property type="project" value="TreeGrafter"/>
</dbReference>
<dbReference type="CDD" id="cd21223">
    <property type="entry name" value="CH_ASPM_rpt1"/>
    <property type="match status" value="1"/>
</dbReference>
<dbReference type="Gene3D" id="1.20.5.190">
    <property type="match status" value="15"/>
</dbReference>
<dbReference type="Pfam" id="PF00307">
    <property type="entry name" value="CH"/>
    <property type="match status" value="1"/>
</dbReference>
<evidence type="ECO:0000256" key="5">
    <source>
        <dbReference type="ARBA" id="ARBA00022618"/>
    </source>
</evidence>
<keyword evidence="4" id="KW-0597">Phosphoprotein</keyword>
<dbReference type="InterPro" id="IPR036872">
    <property type="entry name" value="CH_dom_sf"/>
</dbReference>
<keyword evidence="3" id="KW-0963">Cytoplasm</keyword>
<dbReference type="Pfam" id="PF00612">
    <property type="entry name" value="IQ"/>
    <property type="match status" value="24"/>
</dbReference>
<comment type="caution">
    <text evidence="14">The sequence shown here is derived from an EMBL/GenBank/DDBJ whole genome shotgun (WGS) entry which is preliminary data.</text>
</comment>
<evidence type="ECO:0000256" key="8">
    <source>
        <dbReference type="ARBA" id="ARBA00022860"/>
    </source>
</evidence>
<dbReference type="GO" id="GO:0005737">
    <property type="term" value="C:cytoplasm"/>
    <property type="evidence" value="ECO:0007669"/>
    <property type="project" value="UniProtKB-SubCell"/>
</dbReference>
<dbReference type="GO" id="GO:0005634">
    <property type="term" value="C:nucleus"/>
    <property type="evidence" value="ECO:0007669"/>
    <property type="project" value="UniProtKB-SubCell"/>
</dbReference>
<gene>
    <name evidence="14" type="ORF">CLODIP_2_CD14390</name>
</gene>
<dbReference type="InterPro" id="IPR051185">
    <property type="entry name" value="ASPM"/>
</dbReference>